<dbReference type="EMBL" id="OV121133">
    <property type="protein sequence ID" value="CAH0550243.1"/>
    <property type="molecule type" value="Genomic_DNA"/>
</dbReference>
<dbReference type="InterPro" id="IPR042421">
    <property type="entry name" value="C3orf33-like"/>
</dbReference>
<accession>A0A9P0FCH0</accession>
<organism evidence="1 2">
    <name type="scientific">Brassicogethes aeneus</name>
    <name type="common">Rape pollen beetle</name>
    <name type="synonym">Meligethes aeneus</name>
    <dbReference type="NCBI Taxonomy" id="1431903"/>
    <lineage>
        <taxon>Eukaryota</taxon>
        <taxon>Metazoa</taxon>
        <taxon>Ecdysozoa</taxon>
        <taxon>Arthropoda</taxon>
        <taxon>Hexapoda</taxon>
        <taxon>Insecta</taxon>
        <taxon>Pterygota</taxon>
        <taxon>Neoptera</taxon>
        <taxon>Endopterygota</taxon>
        <taxon>Coleoptera</taxon>
        <taxon>Polyphaga</taxon>
        <taxon>Cucujiformia</taxon>
        <taxon>Nitidulidae</taxon>
        <taxon>Meligethinae</taxon>
        <taxon>Brassicogethes</taxon>
    </lineage>
</organism>
<proteinExistence type="predicted"/>
<dbReference type="Proteomes" id="UP001154078">
    <property type="component" value="Chromosome 2"/>
</dbReference>
<sequence>MDEVTNLFYRYTTAWEQNIRGPQIGCYSVAIIGLTVALRKVRPFSKFKRATDIPDHFIKERRELTGYVKGIEPGGGVLMIQHKPLVDLPMVRTGDLPVKISGVKVSALGVNWLQAIVVENEVKFIPIRKDNRFIQCEVLLPQTKNKKVKDLHIGETLLRIGFGQIEKVEKPLTDPTFLQYYKRLKSAEAYAIRRDLGYKYYINPTIKLVKLMHQKLNDMLLATTKQIPRLYKFATS</sequence>
<protein>
    <submittedName>
        <fullName evidence="1">Uncharacterized protein</fullName>
    </submittedName>
</protein>
<reference evidence="1" key="1">
    <citation type="submission" date="2021-12" db="EMBL/GenBank/DDBJ databases">
        <authorList>
            <person name="King R."/>
        </authorList>
    </citation>
    <scope>NUCLEOTIDE SEQUENCE</scope>
</reference>
<dbReference type="OrthoDB" id="6220511at2759"/>
<dbReference type="AlphaFoldDB" id="A0A9P0FCH0"/>
<dbReference type="PANTHER" id="PTHR28434:SF1">
    <property type="entry name" value="PROTEIN C3ORF33"/>
    <property type="match status" value="1"/>
</dbReference>
<dbReference type="PANTHER" id="PTHR28434">
    <property type="entry name" value="PROTEIN C3ORF33"/>
    <property type="match status" value="1"/>
</dbReference>
<name>A0A9P0FCH0_BRAAE</name>
<evidence type="ECO:0000313" key="2">
    <source>
        <dbReference type="Proteomes" id="UP001154078"/>
    </source>
</evidence>
<keyword evidence="2" id="KW-1185">Reference proteome</keyword>
<dbReference type="GO" id="GO:0005615">
    <property type="term" value="C:extracellular space"/>
    <property type="evidence" value="ECO:0007669"/>
    <property type="project" value="TreeGrafter"/>
</dbReference>
<evidence type="ECO:0000313" key="1">
    <source>
        <dbReference type="EMBL" id="CAH0550243.1"/>
    </source>
</evidence>
<gene>
    <name evidence="1" type="ORF">MELIAE_LOCUS3106</name>
</gene>